<evidence type="ECO:0000313" key="1">
    <source>
        <dbReference type="EMBL" id="NYD25138.1"/>
    </source>
</evidence>
<sequence length="56" mass="6062">MALVPECVSGLSMPGVTYARLRGLRLRSALLVVHRTGETAPAVRRVLEGVGRDVFQ</sequence>
<evidence type="ECO:0008006" key="3">
    <source>
        <dbReference type="Google" id="ProtNLM"/>
    </source>
</evidence>
<dbReference type="AlphaFoldDB" id="A0A7Y9DR37"/>
<name>A0A7Y9DR37_9ACTN</name>
<accession>A0A7Y9DR37</accession>
<keyword evidence="2" id="KW-1185">Reference proteome</keyword>
<dbReference type="EMBL" id="JACCBB010000002">
    <property type="protein sequence ID" value="NYD25138.1"/>
    <property type="molecule type" value="Genomic_DNA"/>
</dbReference>
<organism evidence="1 2">
    <name type="scientific">Kineococcus aurantiacus</name>
    <dbReference type="NCBI Taxonomy" id="37633"/>
    <lineage>
        <taxon>Bacteria</taxon>
        <taxon>Bacillati</taxon>
        <taxon>Actinomycetota</taxon>
        <taxon>Actinomycetes</taxon>
        <taxon>Kineosporiales</taxon>
        <taxon>Kineosporiaceae</taxon>
        <taxon>Kineococcus</taxon>
    </lineage>
</organism>
<dbReference type="Gene3D" id="3.40.190.10">
    <property type="entry name" value="Periplasmic binding protein-like II"/>
    <property type="match status" value="2"/>
</dbReference>
<gene>
    <name evidence="1" type="ORF">BJ968_004747</name>
</gene>
<evidence type="ECO:0000313" key="2">
    <source>
        <dbReference type="Proteomes" id="UP000521922"/>
    </source>
</evidence>
<comment type="caution">
    <text evidence="1">The sequence shown here is derived from an EMBL/GenBank/DDBJ whole genome shotgun (WGS) entry which is preliminary data.</text>
</comment>
<proteinExistence type="predicted"/>
<reference evidence="1 2" key="1">
    <citation type="submission" date="2020-07" db="EMBL/GenBank/DDBJ databases">
        <title>Sequencing the genomes of 1000 actinobacteria strains.</title>
        <authorList>
            <person name="Klenk H.-P."/>
        </authorList>
    </citation>
    <scope>NUCLEOTIDE SEQUENCE [LARGE SCALE GENOMIC DNA]</scope>
    <source>
        <strain evidence="1 2">DSM 7487</strain>
    </source>
</reference>
<dbReference type="Proteomes" id="UP000521922">
    <property type="component" value="Unassembled WGS sequence"/>
</dbReference>
<protein>
    <recommendedName>
        <fullName evidence="3">LysR substrate binding domain-containing protein</fullName>
    </recommendedName>
</protein>